<accession>A0A1N6STX3</accession>
<sequence>MAAKEVANSKLAKPTPQDVAAFGLLVDGPLNQVLGRAEEESPAKGEAEDVPESDGPDELQVDAHPAAIEERPESRKQPEGEAELLPAAAPHVSRDSMESQSDEVRDAPPRTVLSDYDPVRISFKKAEEGPLFPAEVDGLLLGDDLGEQEEPKADYRGASTPSDAQGEQPEGKRVRAGAEDPAEIPVLTGRPTLAAQDESLNGITGELSFQSAALTEVGGRDLQPQGGRDQAQVFHMAELEPHRVLRQLAVRITPGEAGPIEIMLDPVELGKVRIVISAGETPTVAVLAERPETFDFLKRHAELLEKELRHAGFEGADVSFFDDDKERRRQAFLPGKGAIRAIDLETSSQSVPLKRAMATEAAVTGGIDIRI</sequence>
<feature type="compositionally biased region" description="Basic and acidic residues" evidence="1">
    <location>
        <begin position="36"/>
        <end position="47"/>
    </location>
</feature>
<dbReference type="InterPro" id="IPR021136">
    <property type="entry name" value="Flagellar_hook_control-like_C"/>
</dbReference>
<feature type="region of interest" description="Disordered" evidence="1">
    <location>
        <begin position="33"/>
        <end position="117"/>
    </location>
</feature>
<feature type="region of interest" description="Disordered" evidence="1">
    <location>
        <begin position="1"/>
        <end position="20"/>
    </location>
</feature>
<evidence type="ECO:0000259" key="2">
    <source>
        <dbReference type="Pfam" id="PF02120"/>
    </source>
</evidence>
<feature type="compositionally biased region" description="Acidic residues" evidence="1">
    <location>
        <begin position="48"/>
        <end position="60"/>
    </location>
</feature>
<feature type="compositionally biased region" description="Basic and acidic residues" evidence="1">
    <location>
        <begin position="67"/>
        <end position="79"/>
    </location>
</feature>
<dbReference type="Pfam" id="PF02120">
    <property type="entry name" value="Flg_hook"/>
    <property type="match status" value="1"/>
</dbReference>
<dbReference type="EMBL" id="FTMK01000008">
    <property type="protein sequence ID" value="SIQ44570.1"/>
    <property type="molecule type" value="Genomic_DNA"/>
</dbReference>
<organism evidence="3 4">
    <name type="scientific">Paracoccus thiocyanatus</name>
    <dbReference type="NCBI Taxonomy" id="34006"/>
    <lineage>
        <taxon>Bacteria</taxon>
        <taxon>Pseudomonadati</taxon>
        <taxon>Pseudomonadota</taxon>
        <taxon>Alphaproteobacteria</taxon>
        <taxon>Rhodobacterales</taxon>
        <taxon>Paracoccaceae</taxon>
        <taxon>Paracoccus</taxon>
    </lineage>
</organism>
<evidence type="ECO:0000313" key="3">
    <source>
        <dbReference type="EMBL" id="SIQ44570.1"/>
    </source>
</evidence>
<evidence type="ECO:0000256" key="1">
    <source>
        <dbReference type="SAM" id="MobiDB-lite"/>
    </source>
</evidence>
<protein>
    <submittedName>
        <fullName evidence="3">Hook-length control protein FliK</fullName>
    </submittedName>
</protein>
<dbReference type="AlphaFoldDB" id="A0A1N6STX3"/>
<feature type="domain" description="Flagellar hook-length control protein-like C-terminal" evidence="2">
    <location>
        <begin position="260"/>
        <end position="326"/>
    </location>
</feature>
<proteinExistence type="predicted"/>
<dbReference type="InterPro" id="IPR038610">
    <property type="entry name" value="FliK-like_C_sf"/>
</dbReference>
<feature type="region of interest" description="Disordered" evidence="1">
    <location>
        <begin position="151"/>
        <end position="193"/>
    </location>
</feature>
<evidence type="ECO:0000313" key="4">
    <source>
        <dbReference type="Proteomes" id="UP000323956"/>
    </source>
</evidence>
<dbReference type="Proteomes" id="UP000323956">
    <property type="component" value="Unassembled WGS sequence"/>
</dbReference>
<gene>
    <name evidence="3" type="ORF">SAMN05421641_1083</name>
</gene>
<reference evidence="3 4" key="1">
    <citation type="submission" date="2017-01" db="EMBL/GenBank/DDBJ databases">
        <authorList>
            <person name="Varghese N."/>
            <person name="Submissions S."/>
        </authorList>
    </citation>
    <scope>NUCLEOTIDE SEQUENCE [LARGE SCALE GENOMIC DNA]</scope>
    <source>
        <strain evidence="3 4">ATCC 700171</strain>
    </source>
</reference>
<dbReference type="Gene3D" id="3.30.750.140">
    <property type="match status" value="1"/>
</dbReference>
<feature type="compositionally biased region" description="Basic and acidic residues" evidence="1">
    <location>
        <begin position="92"/>
        <end position="108"/>
    </location>
</feature>
<feature type="compositionally biased region" description="Basic and acidic residues" evidence="1">
    <location>
        <begin position="169"/>
        <end position="178"/>
    </location>
</feature>
<name>A0A1N6STX3_9RHOB</name>